<dbReference type="CTD" id="13213535"/>
<gene>
    <name evidence="3" type="ORF">CELE_F10D2.16</name>
    <name evidence="3 5" type="ORF">F10D2.16</name>
</gene>
<dbReference type="Proteomes" id="UP000001940">
    <property type="component" value="Chromosome V"/>
</dbReference>
<feature type="transmembrane region" description="Helical" evidence="2">
    <location>
        <begin position="221"/>
        <end position="246"/>
    </location>
</feature>
<protein>
    <submittedName>
        <fullName evidence="3">CX domain-containing protein</fullName>
    </submittedName>
</protein>
<dbReference type="PANTHER" id="PTHR47520">
    <property type="entry name" value="CX DOMAIN-CONTAINING PROTEIN-RELATED"/>
    <property type="match status" value="1"/>
</dbReference>
<accession>A0A1I6CMA6</accession>
<dbReference type="RefSeq" id="NP_001334231.1">
    <property type="nucleotide sequence ID" value="NM_001347266.1"/>
</dbReference>
<dbReference type="SMR" id="A0A1I6CMA6"/>
<evidence type="ECO:0000313" key="5">
    <source>
        <dbReference type="WormBase" id="F10D2.16"/>
    </source>
</evidence>
<dbReference type="AGR" id="WB:WBGene00271437"/>
<organism evidence="3 4">
    <name type="scientific">Caenorhabditis elegans</name>
    <dbReference type="NCBI Taxonomy" id="6239"/>
    <lineage>
        <taxon>Eukaryota</taxon>
        <taxon>Metazoa</taxon>
        <taxon>Ecdysozoa</taxon>
        <taxon>Nematoda</taxon>
        <taxon>Chromadorea</taxon>
        <taxon>Rhabditida</taxon>
        <taxon>Rhabditina</taxon>
        <taxon>Rhabditomorpha</taxon>
        <taxon>Rhabditoidea</taxon>
        <taxon>Rhabditidae</taxon>
        <taxon>Peloderinae</taxon>
        <taxon>Caenorhabditis</taxon>
    </lineage>
</organism>
<keyword evidence="2" id="KW-1133">Transmembrane helix</keyword>
<name>A0A1I6CMA6_CAEEL</name>
<keyword evidence="2" id="KW-0812">Transmembrane</keyword>
<dbReference type="PANTHER" id="PTHR47520:SF14">
    <property type="entry name" value="CX DOMAIN-CONTAINING PROTEIN"/>
    <property type="match status" value="1"/>
</dbReference>
<keyword evidence="2" id="KW-0472">Membrane</keyword>
<evidence type="ECO:0000256" key="1">
    <source>
        <dbReference type="SAM" id="MobiDB-lite"/>
    </source>
</evidence>
<dbReference type="KEGG" id="cel:CELE_F10D2.16"/>
<dbReference type="EMBL" id="BX284605">
    <property type="protein sequence ID" value="SFQ94302.1"/>
    <property type="molecule type" value="Genomic_DNA"/>
</dbReference>
<evidence type="ECO:0000256" key="2">
    <source>
        <dbReference type="SAM" id="Phobius"/>
    </source>
</evidence>
<dbReference type="FunCoup" id="A0A1I6CMA6">
    <property type="interactions" value="252"/>
</dbReference>
<evidence type="ECO:0000313" key="3">
    <source>
        <dbReference type="EMBL" id="SFQ94302.1"/>
    </source>
</evidence>
<keyword evidence="4" id="KW-1185">Reference proteome</keyword>
<dbReference type="OrthoDB" id="5858618at2759"/>
<dbReference type="WormBase" id="F10D2.16">
    <property type="protein sequence ID" value="CE51833"/>
    <property type="gene ID" value="WBGene00271437"/>
</dbReference>
<feature type="region of interest" description="Disordered" evidence="1">
    <location>
        <begin position="265"/>
        <end position="285"/>
    </location>
</feature>
<dbReference type="AlphaFoldDB" id="A0A1I6CMA6"/>
<reference evidence="3 4" key="1">
    <citation type="journal article" date="1998" name="Science">
        <title>Genome sequence of the nematode C. elegans: a platform for investigating biology.</title>
        <authorList>
            <consortium name="The C. elegans sequencing consortium"/>
            <person name="Sulson J.E."/>
            <person name="Waterston R."/>
        </authorList>
    </citation>
    <scope>NUCLEOTIDE SEQUENCE [LARGE SCALE GENOMIC DNA]</scope>
    <source>
        <strain evidence="3 4">Bristol N2</strain>
    </source>
</reference>
<sequence length="292" mass="33249">MENVHTISHNSLLTIKECLIESFMTLLSLKSMRIHIFFAISQNVLFGGTSGFDVGLISRYVPNTFTETEPFSPTAQNGARTMDSAHIFLTELLGFGNFTSSERGFFVVEYQKYPVIINQAEYYWGASFHPPLKNGTYGCKIPLKWLVEASHTMGKFQYRTHHSKQKKEVSIEKFLKMIRFHNNAEPSEIAWSCMSPISRCCGIGCCPKTSKSQSESIFHSVFGYMCGGFMFLCCLVLLLSLVMFLCNDVWHRYIPWFPSSPRPTATPRSETHEMQELNPSTHRSPSRLHLAV</sequence>
<dbReference type="InParanoid" id="A0A1I6CMA6"/>
<dbReference type="GeneID" id="13213535"/>
<evidence type="ECO:0000313" key="4">
    <source>
        <dbReference type="Proteomes" id="UP000001940"/>
    </source>
</evidence>
<proteinExistence type="predicted"/>